<organism evidence="1 2">
    <name type="scientific">Canavalia gladiata</name>
    <name type="common">Sword bean</name>
    <name type="synonym">Dolichos gladiatus</name>
    <dbReference type="NCBI Taxonomy" id="3824"/>
    <lineage>
        <taxon>Eukaryota</taxon>
        <taxon>Viridiplantae</taxon>
        <taxon>Streptophyta</taxon>
        <taxon>Embryophyta</taxon>
        <taxon>Tracheophyta</taxon>
        <taxon>Spermatophyta</taxon>
        <taxon>Magnoliopsida</taxon>
        <taxon>eudicotyledons</taxon>
        <taxon>Gunneridae</taxon>
        <taxon>Pentapetalae</taxon>
        <taxon>rosids</taxon>
        <taxon>fabids</taxon>
        <taxon>Fabales</taxon>
        <taxon>Fabaceae</taxon>
        <taxon>Papilionoideae</taxon>
        <taxon>50 kb inversion clade</taxon>
        <taxon>NPAAA clade</taxon>
        <taxon>indigoferoid/millettioid clade</taxon>
        <taxon>Phaseoleae</taxon>
        <taxon>Canavalia</taxon>
    </lineage>
</organism>
<name>A0AAN9N2C6_CANGL</name>
<gene>
    <name evidence="1" type="ORF">VNO77_04828</name>
</gene>
<proteinExistence type="predicted"/>
<protein>
    <submittedName>
        <fullName evidence="1">Uncharacterized protein</fullName>
    </submittedName>
</protein>
<evidence type="ECO:0000313" key="2">
    <source>
        <dbReference type="Proteomes" id="UP001367508"/>
    </source>
</evidence>
<sequence>MAVILSLAKIGRGQVNQNLNEAMFDVVLRPIFNKAQNHVISLAKKPIQIRDCENQSTAYWFHCSNFSSWMV</sequence>
<dbReference type="AlphaFoldDB" id="A0AAN9N2C6"/>
<dbReference type="Proteomes" id="UP001367508">
    <property type="component" value="Unassembled WGS sequence"/>
</dbReference>
<keyword evidence="2" id="KW-1185">Reference proteome</keyword>
<reference evidence="1 2" key="1">
    <citation type="submission" date="2024-01" db="EMBL/GenBank/DDBJ databases">
        <title>The genomes of 5 underutilized Papilionoideae crops provide insights into root nodulation and disease resistanc.</title>
        <authorList>
            <person name="Jiang F."/>
        </authorList>
    </citation>
    <scope>NUCLEOTIDE SEQUENCE [LARGE SCALE GENOMIC DNA]</scope>
    <source>
        <strain evidence="1">LVBAO_FW01</strain>
        <tissue evidence="1">Leaves</tissue>
    </source>
</reference>
<dbReference type="EMBL" id="JAYMYQ010000001">
    <property type="protein sequence ID" value="KAK7362707.1"/>
    <property type="molecule type" value="Genomic_DNA"/>
</dbReference>
<evidence type="ECO:0000313" key="1">
    <source>
        <dbReference type="EMBL" id="KAK7362707.1"/>
    </source>
</evidence>
<comment type="caution">
    <text evidence="1">The sequence shown here is derived from an EMBL/GenBank/DDBJ whole genome shotgun (WGS) entry which is preliminary data.</text>
</comment>
<accession>A0AAN9N2C6</accession>